<evidence type="ECO:0000313" key="1">
    <source>
        <dbReference type="EMBL" id="OAX38067.1"/>
    </source>
</evidence>
<proteinExistence type="predicted"/>
<organism evidence="1 2">
    <name type="scientific">Rhizopogon vinicolor AM-OR11-026</name>
    <dbReference type="NCBI Taxonomy" id="1314800"/>
    <lineage>
        <taxon>Eukaryota</taxon>
        <taxon>Fungi</taxon>
        <taxon>Dikarya</taxon>
        <taxon>Basidiomycota</taxon>
        <taxon>Agaricomycotina</taxon>
        <taxon>Agaricomycetes</taxon>
        <taxon>Agaricomycetidae</taxon>
        <taxon>Boletales</taxon>
        <taxon>Suillineae</taxon>
        <taxon>Rhizopogonaceae</taxon>
        <taxon>Rhizopogon</taxon>
    </lineage>
</organism>
<reference evidence="1 2" key="1">
    <citation type="submission" date="2016-06" db="EMBL/GenBank/DDBJ databases">
        <title>Comparative genomics of the ectomycorrhizal sister species Rhizopogon vinicolor and Rhizopogon vesiculosus (Basidiomycota: Boletales) reveals a divergence of the mating type B locus.</title>
        <authorList>
            <consortium name="DOE Joint Genome Institute"/>
            <person name="Mujic A.B."/>
            <person name="Kuo A."/>
            <person name="Tritt A."/>
            <person name="Lipzen A."/>
            <person name="Chen C."/>
            <person name="Johnson J."/>
            <person name="Sharma A."/>
            <person name="Barry K."/>
            <person name="Grigoriev I.V."/>
            <person name="Spatafora J.W."/>
        </authorList>
    </citation>
    <scope>NUCLEOTIDE SEQUENCE [LARGE SCALE GENOMIC DNA]</scope>
    <source>
        <strain evidence="1 2">AM-OR11-026</strain>
    </source>
</reference>
<name>A0A1B7MZQ4_9AGAM</name>
<gene>
    <name evidence="1" type="ORF">K503DRAFT_186062</name>
</gene>
<dbReference type="AlphaFoldDB" id="A0A1B7MZQ4"/>
<dbReference type="OrthoDB" id="2646832at2759"/>
<accession>A0A1B7MZQ4</accession>
<dbReference type="InParanoid" id="A0A1B7MZQ4"/>
<keyword evidence="2" id="KW-1185">Reference proteome</keyword>
<evidence type="ECO:0000313" key="2">
    <source>
        <dbReference type="Proteomes" id="UP000092154"/>
    </source>
</evidence>
<dbReference type="EMBL" id="KV448314">
    <property type="protein sequence ID" value="OAX38067.1"/>
    <property type="molecule type" value="Genomic_DNA"/>
</dbReference>
<dbReference type="Proteomes" id="UP000092154">
    <property type="component" value="Unassembled WGS sequence"/>
</dbReference>
<protein>
    <submittedName>
        <fullName evidence="1">Uncharacterized protein</fullName>
    </submittedName>
</protein>
<sequence length="153" mass="17637">MAMSYPLCVFLESREKRPPVHHPFYRFVAETLQSVIQCPVVMRYLAMNILENSDGVAEEQRVQEIINYLQNGSDFPAMDSTFVDMRAYLGCGKDRKSKKTARKHVYIQKCLVDVCMEAFHKSNNPEGYFPLLTFFACYVGLQLQPSRHSLQGM</sequence>